<gene>
    <name evidence="2" type="ORF">AMON00008_LOCUS24272</name>
</gene>
<dbReference type="Gene3D" id="2.60.120.590">
    <property type="entry name" value="Alpha-ketoglutarate-dependent dioxygenase AlkB-like"/>
    <property type="match status" value="1"/>
</dbReference>
<feature type="region of interest" description="Disordered" evidence="1">
    <location>
        <begin position="105"/>
        <end position="132"/>
    </location>
</feature>
<evidence type="ECO:0000313" key="2">
    <source>
        <dbReference type="EMBL" id="CAE4591101.1"/>
    </source>
</evidence>
<proteinExistence type="predicted"/>
<dbReference type="EMBL" id="HBNR01035363">
    <property type="protein sequence ID" value="CAE4591101.1"/>
    <property type="molecule type" value="Transcribed_RNA"/>
</dbReference>
<evidence type="ECO:0000256" key="1">
    <source>
        <dbReference type="SAM" id="MobiDB-lite"/>
    </source>
</evidence>
<protein>
    <recommendedName>
        <fullName evidence="3">Fe2OG dioxygenase domain-containing protein</fullName>
    </recommendedName>
</protein>
<dbReference type="AlphaFoldDB" id="A0A7S4QR13"/>
<evidence type="ECO:0008006" key="3">
    <source>
        <dbReference type="Google" id="ProtNLM"/>
    </source>
</evidence>
<organism evidence="2">
    <name type="scientific">Alexandrium monilatum</name>
    <dbReference type="NCBI Taxonomy" id="311494"/>
    <lineage>
        <taxon>Eukaryota</taxon>
        <taxon>Sar</taxon>
        <taxon>Alveolata</taxon>
        <taxon>Dinophyceae</taxon>
        <taxon>Gonyaulacales</taxon>
        <taxon>Pyrocystaceae</taxon>
        <taxon>Alexandrium</taxon>
    </lineage>
</organism>
<dbReference type="SUPFAM" id="SSF51197">
    <property type="entry name" value="Clavaminate synthase-like"/>
    <property type="match status" value="1"/>
</dbReference>
<dbReference type="InterPro" id="IPR037151">
    <property type="entry name" value="AlkB-like_sf"/>
</dbReference>
<dbReference type="PANTHER" id="PTHR42256:SF1">
    <property type="entry name" value="FE2OG DIOXYGENASE DOMAIN-CONTAINING PROTEIN"/>
    <property type="match status" value="1"/>
</dbReference>
<reference evidence="2" key="1">
    <citation type="submission" date="2021-01" db="EMBL/GenBank/DDBJ databases">
        <authorList>
            <person name="Corre E."/>
            <person name="Pelletier E."/>
            <person name="Niang G."/>
            <person name="Scheremetjew M."/>
            <person name="Finn R."/>
            <person name="Kale V."/>
            <person name="Holt S."/>
            <person name="Cochrane G."/>
            <person name="Meng A."/>
            <person name="Brown T."/>
            <person name="Cohen L."/>
        </authorList>
    </citation>
    <scope>NUCLEOTIDE SEQUENCE</scope>
    <source>
        <strain evidence="2">CCMP3105</strain>
    </source>
</reference>
<dbReference type="PANTHER" id="PTHR42256">
    <property type="entry name" value="OXOGLUTARATE/IRON-DEPENDENT DIOXYGENASE"/>
    <property type="match status" value="1"/>
</dbReference>
<accession>A0A7S4QR13</accession>
<name>A0A7S4QR13_9DINO</name>
<sequence>MGGQVWEVIGGGTHGGIVVRRGRSTASPAESTRLATGSRVEELALEGDRLRYRLLEGGSGPESGWVSTSVGQRGSPPKELVVRVSPLAGDAAPAVGPAEVHGASEVLGESPGHKAAACTSAPEDPSQRPLPQELEAVDPPTALLRRGARQLRGVFGKADDSGIFQGLRVELLRVEVDQDERIRQTEGANKLKSVAFGRNASIWSKRLPVHTFVLNKMAELLDVEGLAWWTNLYEDASVDCKFHRDRSIDGGTDADNPNLKPDLSIIASFGATRDFTLRHAATGREFSFTQENGDVMAFDSKVDEDFLHGLHPAKGRGLPRIAVVMVGRRSQLPKPLLPQFVSIWRPAEQRPEGGARWAPRLLQFSGKFSAAGAPQHARQDKNGREVLAPHELAWFAERGSGVSLSQGIAGPGPDAFSHRGVVKDTRVWLERSVDQGMFDAVMKNLITNEAGDRLEQVEFHVATQEDPASARIPRLIRVTWRGRSEDDVEAKHAKLLDRLRHDLGLLVQ</sequence>